<dbReference type="EMBL" id="JELW01000020">
    <property type="protein sequence ID" value="EXU99289.1"/>
    <property type="molecule type" value="Genomic_DNA"/>
</dbReference>
<comment type="similarity">
    <text evidence="1">Belongs to the fungal fucose-specific lectin family.</text>
</comment>
<evidence type="ECO:0000313" key="2">
    <source>
        <dbReference type="EMBL" id="EXU99289.1"/>
    </source>
</evidence>
<dbReference type="AlphaFoldDB" id="A0A014N1C0"/>
<dbReference type="OrthoDB" id="3215839at2759"/>
<gene>
    <name evidence="2" type="ORF">X797_007719</name>
</gene>
<dbReference type="Gene3D" id="2.120.10.70">
    <property type="entry name" value="Fucose-specific lectin"/>
    <property type="match status" value="1"/>
</dbReference>
<proteinExistence type="inferred from homology"/>
<keyword evidence="2" id="KW-0430">Lectin</keyword>
<name>A0A014N1C0_9HYPO</name>
<dbReference type="GO" id="GO:0030246">
    <property type="term" value="F:carbohydrate binding"/>
    <property type="evidence" value="ECO:0007669"/>
    <property type="project" value="UniProtKB-KW"/>
</dbReference>
<dbReference type="eggNOG" id="ENOG502T461">
    <property type="taxonomic scope" value="Eukaryota"/>
</dbReference>
<comment type="caution">
    <text evidence="2">The sequence shown here is derived from an EMBL/GenBank/DDBJ whole genome shotgun (WGS) entry which is preliminary data.</text>
</comment>
<accession>A0A014N1C0</accession>
<evidence type="ECO:0000313" key="3">
    <source>
        <dbReference type="Proteomes" id="UP000030151"/>
    </source>
</evidence>
<dbReference type="Proteomes" id="UP000030151">
    <property type="component" value="Unassembled WGS sequence"/>
</dbReference>
<protein>
    <submittedName>
        <fullName evidence="2">Fungal fucose-specific lectin</fullName>
    </submittedName>
</protein>
<reference evidence="2 3" key="1">
    <citation type="submission" date="2014-02" db="EMBL/GenBank/DDBJ databases">
        <title>The genome sequence of the entomopathogenic fungus Metarhizium robertsii ARSEF 2575.</title>
        <authorList>
            <person name="Giuliano Garisto Donzelli B."/>
            <person name="Roe B.A."/>
            <person name="Macmil S.L."/>
            <person name="Krasnoff S.B."/>
            <person name="Gibson D.M."/>
        </authorList>
    </citation>
    <scope>NUCLEOTIDE SEQUENCE [LARGE SCALE GENOMIC DNA]</scope>
    <source>
        <strain evidence="2 3">ARSEF 2575</strain>
    </source>
</reference>
<dbReference type="InterPro" id="IPR012475">
    <property type="entry name" value="Fungal_lectin"/>
</dbReference>
<sequence length="342" mass="37242">MASTTILHDTALAALADGDVIYLYFQASSGYLCEATLTPGQPQVAYTITNLRAADIKLYTPLAATFGKNTEERYIFYIDTDGILNNAVYKDDTWCRGFLRGQSITPAHYSKIAAVKSCVCDDEIHVFYQTTDRNGAIRQVTGYENRWVQDRRDLGSRVLTGTGLAAVHAELGIDITTGTTASNKPPVVFFQQTNLSLAWLQDTATRKVGGVVTKASPHTPLAATDAVSTNLKDVFLFFTSSANEIKRLAIGSDGQEVVSTELLTTTPKGNLAAVVRKSSTNSTDAEIILFYQSINPPTIHQSTMSDDDGGNCVCKTRYTVTEYSGVAIFSDPEVDHIAMRFE</sequence>
<dbReference type="SUPFAM" id="SSF89372">
    <property type="entry name" value="Fucose-specific lectin"/>
    <property type="match status" value="1"/>
</dbReference>
<evidence type="ECO:0000256" key="1">
    <source>
        <dbReference type="ARBA" id="ARBA00009042"/>
    </source>
</evidence>
<dbReference type="Pfam" id="PF07938">
    <property type="entry name" value="Fungal_lectin"/>
    <property type="match status" value="1"/>
</dbReference>
<dbReference type="HOGENOM" id="CLU_811537_0_0_1"/>
<organism evidence="2 3">
    <name type="scientific">Metarhizium robertsii</name>
    <dbReference type="NCBI Taxonomy" id="568076"/>
    <lineage>
        <taxon>Eukaryota</taxon>
        <taxon>Fungi</taxon>
        <taxon>Dikarya</taxon>
        <taxon>Ascomycota</taxon>
        <taxon>Pezizomycotina</taxon>
        <taxon>Sordariomycetes</taxon>
        <taxon>Hypocreomycetidae</taxon>
        <taxon>Hypocreales</taxon>
        <taxon>Clavicipitaceae</taxon>
        <taxon>Metarhizium</taxon>
    </lineage>
</organism>